<reference evidence="2 3" key="1">
    <citation type="submission" date="2019-02" db="EMBL/GenBank/DDBJ databases">
        <title>Deep-cultivation of Planctomycetes and their phenomic and genomic characterization uncovers novel biology.</title>
        <authorList>
            <person name="Wiegand S."/>
            <person name="Jogler M."/>
            <person name="Boedeker C."/>
            <person name="Pinto D."/>
            <person name="Vollmers J."/>
            <person name="Rivas-Marin E."/>
            <person name="Kohn T."/>
            <person name="Peeters S.H."/>
            <person name="Heuer A."/>
            <person name="Rast P."/>
            <person name="Oberbeckmann S."/>
            <person name="Bunk B."/>
            <person name="Jeske O."/>
            <person name="Meyerdierks A."/>
            <person name="Storesund J.E."/>
            <person name="Kallscheuer N."/>
            <person name="Luecker S."/>
            <person name="Lage O.M."/>
            <person name="Pohl T."/>
            <person name="Merkel B.J."/>
            <person name="Hornburger P."/>
            <person name="Mueller R.-W."/>
            <person name="Bruemmer F."/>
            <person name="Labrenz M."/>
            <person name="Spormann A.M."/>
            <person name="Op Den Camp H."/>
            <person name="Overmann J."/>
            <person name="Amann R."/>
            <person name="Jetten M.S.M."/>
            <person name="Mascher T."/>
            <person name="Medema M.H."/>
            <person name="Devos D.P."/>
            <person name="Kaster A.-K."/>
            <person name="Ovreas L."/>
            <person name="Rohde M."/>
            <person name="Galperin M.Y."/>
            <person name="Jogler C."/>
        </authorList>
    </citation>
    <scope>NUCLEOTIDE SEQUENCE [LARGE SCALE GENOMIC DNA]</scope>
    <source>
        <strain evidence="2 3">Pla100</strain>
    </source>
</reference>
<feature type="transmembrane region" description="Helical" evidence="1">
    <location>
        <begin position="60"/>
        <end position="80"/>
    </location>
</feature>
<evidence type="ECO:0000313" key="3">
    <source>
        <dbReference type="Proteomes" id="UP000316213"/>
    </source>
</evidence>
<keyword evidence="3" id="KW-1185">Reference proteome</keyword>
<dbReference type="AlphaFoldDB" id="A0A5C6A6Z0"/>
<name>A0A5C6A6Z0_9BACT</name>
<organism evidence="2 3">
    <name type="scientific">Neorhodopirellula pilleata</name>
    <dbReference type="NCBI Taxonomy" id="2714738"/>
    <lineage>
        <taxon>Bacteria</taxon>
        <taxon>Pseudomonadati</taxon>
        <taxon>Planctomycetota</taxon>
        <taxon>Planctomycetia</taxon>
        <taxon>Pirellulales</taxon>
        <taxon>Pirellulaceae</taxon>
        <taxon>Neorhodopirellula</taxon>
    </lineage>
</organism>
<evidence type="ECO:0000256" key="1">
    <source>
        <dbReference type="SAM" id="Phobius"/>
    </source>
</evidence>
<sequence>MTSRPDKGWRPPQGYVRPKRKKARWFTFPRFTLRSLASTTTNLAFITAIFRLFAASHPHHVVLGFIPATAFALATTIAIFKSDHSSLCVAWVLVGPVSIAVIVLPKASALTLVVSFFALSLFAGLQEWLGTAQRTRKRFLIRSRINAESQDDTPGY</sequence>
<protein>
    <submittedName>
        <fullName evidence="2">Uncharacterized protein</fullName>
    </submittedName>
</protein>
<feature type="transmembrane region" description="Helical" evidence="1">
    <location>
        <begin position="31"/>
        <end position="54"/>
    </location>
</feature>
<proteinExistence type="predicted"/>
<evidence type="ECO:0000313" key="2">
    <source>
        <dbReference type="EMBL" id="TWT95160.1"/>
    </source>
</evidence>
<keyword evidence="1" id="KW-1133">Transmembrane helix</keyword>
<comment type="caution">
    <text evidence="2">The sequence shown here is derived from an EMBL/GenBank/DDBJ whole genome shotgun (WGS) entry which is preliminary data.</text>
</comment>
<accession>A0A5C6A6Z0</accession>
<feature type="transmembrane region" description="Helical" evidence="1">
    <location>
        <begin position="87"/>
        <end position="104"/>
    </location>
</feature>
<keyword evidence="1" id="KW-0472">Membrane</keyword>
<gene>
    <name evidence="2" type="ORF">Pla100_37440</name>
</gene>
<dbReference type="Proteomes" id="UP000316213">
    <property type="component" value="Unassembled WGS sequence"/>
</dbReference>
<dbReference type="EMBL" id="SJPM01000007">
    <property type="protein sequence ID" value="TWT95160.1"/>
    <property type="molecule type" value="Genomic_DNA"/>
</dbReference>
<keyword evidence="1" id="KW-0812">Transmembrane</keyword>
<feature type="transmembrane region" description="Helical" evidence="1">
    <location>
        <begin position="110"/>
        <end position="129"/>
    </location>
</feature>